<feature type="transmembrane region" description="Helical" evidence="2">
    <location>
        <begin position="69"/>
        <end position="86"/>
    </location>
</feature>
<feature type="coiled-coil region" evidence="1">
    <location>
        <begin position="86"/>
        <end position="162"/>
    </location>
</feature>
<comment type="caution">
    <text evidence="3">The sequence shown here is derived from an EMBL/GenBank/DDBJ whole genome shotgun (WGS) entry which is preliminary data.</text>
</comment>
<organism evidence="3 4">
    <name type="scientific">Mucilaginibacter terrigena</name>
    <dbReference type="NCBI Taxonomy" id="2492395"/>
    <lineage>
        <taxon>Bacteria</taxon>
        <taxon>Pseudomonadati</taxon>
        <taxon>Bacteroidota</taxon>
        <taxon>Sphingobacteriia</taxon>
        <taxon>Sphingobacteriales</taxon>
        <taxon>Sphingobacteriaceae</taxon>
        <taxon>Mucilaginibacter</taxon>
    </lineage>
</organism>
<gene>
    <name evidence="3" type="ORF">EWM62_14145</name>
</gene>
<reference evidence="3 4" key="1">
    <citation type="submission" date="2019-02" db="EMBL/GenBank/DDBJ databases">
        <title>Bacterial novel species Mucilaginibacter sp. 17JY9-4 isolated from soil.</title>
        <authorList>
            <person name="Jung H.-Y."/>
        </authorList>
    </citation>
    <scope>NUCLEOTIDE SEQUENCE [LARGE SCALE GENOMIC DNA]</scope>
    <source>
        <strain evidence="3 4">17JY9-4</strain>
    </source>
</reference>
<keyword evidence="2" id="KW-0812">Transmembrane</keyword>
<name>A0A4Q5LJ99_9SPHI</name>
<keyword evidence="2" id="KW-1133">Transmembrane helix</keyword>
<evidence type="ECO:0000256" key="1">
    <source>
        <dbReference type="SAM" id="Coils"/>
    </source>
</evidence>
<feature type="transmembrane region" description="Helical" evidence="2">
    <location>
        <begin position="25"/>
        <end position="44"/>
    </location>
</feature>
<evidence type="ECO:0000313" key="4">
    <source>
        <dbReference type="Proteomes" id="UP000293331"/>
    </source>
</evidence>
<dbReference type="AlphaFoldDB" id="A0A4Q5LJ99"/>
<dbReference type="Proteomes" id="UP000293331">
    <property type="component" value="Unassembled WGS sequence"/>
</dbReference>
<dbReference type="EMBL" id="SEWG01000005">
    <property type="protein sequence ID" value="RYU89458.1"/>
    <property type="molecule type" value="Genomic_DNA"/>
</dbReference>
<accession>A0A4Q5LJ99</accession>
<evidence type="ECO:0000256" key="2">
    <source>
        <dbReference type="SAM" id="Phobius"/>
    </source>
</evidence>
<keyword evidence="4" id="KW-1185">Reference proteome</keyword>
<dbReference type="RefSeq" id="WP_129877317.1">
    <property type="nucleotide sequence ID" value="NZ_SEWG01000005.1"/>
</dbReference>
<proteinExistence type="predicted"/>
<keyword evidence="2" id="KW-0472">Membrane</keyword>
<protein>
    <submittedName>
        <fullName evidence="3">Uncharacterized protein</fullName>
    </submittedName>
</protein>
<sequence length="422" mass="48814">MAKNVQDHTNNEKPQWWIRYISGKYLSIFLAGTTILFFGIKGLYYQHLNCTIGECFWLTLNDVIHHTDYIGYIVGILGIYVGCYVAKKVEESNEIKNKELDKKIRELSSIENQISNSVDELRGTTLNIEATNAEIKESTKALEDKTERLKEETKNAIDASRRIIVDVFEIFKSIETTLEAVSARTIDKFYYMNGPASFGKLHTYNKRILRVFKKKEDNNDIGAAEIITCNNIAVKIASLLIGISKQAVDFKMIVSPPDKVSEFADEYFENENKRSEKFEGLLDYKITSSVNFSQINYDDEINNDNVKVKITLSDENNKEDIQTTVKEKFLKFNNTVIDMCKKNRENKSLDSIKFCQEDPQYQIYLIDCNTDKYSLLIFYHDEDKIENGQAVKIRRLVGFSSDNRHIYKGLEDMYLDKFKNAN</sequence>
<keyword evidence="1" id="KW-0175">Coiled coil</keyword>
<evidence type="ECO:0000313" key="3">
    <source>
        <dbReference type="EMBL" id="RYU89458.1"/>
    </source>
</evidence>